<dbReference type="GO" id="GO:0003677">
    <property type="term" value="F:DNA binding"/>
    <property type="evidence" value="ECO:0007669"/>
    <property type="project" value="InterPro"/>
</dbReference>
<dbReference type="SMART" id="SM00382">
    <property type="entry name" value="AAA"/>
    <property type="match status" value="1"/>
</dbReference>
<reference evidence="6 7" key="1">
    <citation type="submission" date="2020-02" db="EMBL/GenBank/DDBJ databases">
        <title>Whole-genome analyses of novel actinobacteria.</title>
        <authorList>
            <person name="Sahin N."/>
        </authorList>
    </citation>
    <scope>NUCLEOTIDE SEQUENCE [LARGE SCALE GENOMIC DNA]</scope>
    <source>
        <strain evidence="6 7">A7024</strain>
    </source>
</reference>
<dbReference type="Pfam" id="PF01580">
    <property type="entry name" value="FtsK_SpoIIIE"/>
    <property type="match status" value="1"/>
</dbReference>
<protein>
    <recommendedName>
        <fullName evidence="5">FtsK domain-containing protein</fullName>
    </recommendedName>
</protein>
<dbReference type="RefSeq" id="WP_420824918.1">
    <property type="nucleotide sequence ID" value="NZ_JAAKZV010000511.1"/>
</dbReference>
<feature type="binding site" evidence="3">
    <location>
        <begin position="140"/>
        <end position="147"/>
    </location>
    <ligand>
        <name>ATP</name>
        <dbReference type="ChEBI" id="CHEBI:30616"/>
    </ligand>
</feature>
<keyword evidence="7" id="KW-1185">Reference proteome</keyword>
<proteinExistence type="predicted"/>
<evidence type="ECO:0000256" key="1">
    <source>
        <dbReference type="ARBA" id="ARBA00022741"/>
    </source>
</evidence>
<keyword evidence="2 3" id="KW-0067">ATP-binding</keyword>
<dbReference type="InterPro" id="IPR002543">
    <property type="entry name" value="FtsK_dom"/>
</dbReference>
<dbReference type="PROSITE" id="PS50901">
    <property type="entry name" value="FTSK"/>
    <property type="match status" value="1"/>
</dbReference>
<dbReference type="PANTHER" id="PTHR22683">
    <property type="entry name" value="SPORULATION PROTEIN RELATED"/>
    <property type="match status" value="1"/>
</dbReference>
<evidence type="ECO:0000259" key="5">
    <source>
        <dbReference type="PROSITE" id="PS50901"/>
    </source>
</evidence>
<comment type="caution">
    <text evidence="6">The sequence shown here is derived from an EMBL/GenBank/DDBJ whole genome shotgun (WGS) entry which is preliminary data.</text>
</comment>
<dbReference type="InterPro" id="IPR027417">
    <property type="entry name" value="P-loop_NTPase"/>
</dbReference>
<feature type="region of interest" description="Disordered" evidence="4">
    <location>
        <begin position="1"/>
        <end position="30"/>
    </location>
</feature>
<keyword evidence="1 3" id="KW-0547">Nucleotide-binding</keyword>
<accession>A0A6G4UDV3</accession>
<evidence type="ECO:0000313" key="7">
    <source>
        <dbReference type="Proteomes" id="UP000481583"/>
    </source>
</evidence>
<dbReference type="PANTHER" id="PTHR22683:SF1">
    <property type="entry name" value="TYPE VII SECRETION SYSTEM PROTEIN ESSC"/>
    <property type="match status" value="1"/>
</dbReference>
<feature type="compositionally biased region" description="Gly residues" evidence="4">
    <location>
        <begin position="238"/>
        <end position="291"/>
    </location>
</feature>
<feature type="domain" description="FtsK" evidence="5">
    <location>
        <begin position="121"/>
        <end position="429"/>
    </location>
</feature>
<dbReference type="EMBL" id="JAAKZV010000511">
    <property type="protein sequence ID" value="NGN70405.1"/>
    <property type="molecule type" value="Genomic_DNA"/>
</dbReference>
<evidence type="ECO:0000313" key="6">
    <source>
        <dbReference type="EMBL" id="NGN70405.1"/>
    </source>
</evidence>
<feature type="region of interest" description="Disordered" evidence="4">
    <location>
        <begin position="229"/>
        <end position="338"/>
    </location>
</feature>
<sequence length="506" mass="48786">VGGGGGAGMSAGGAMPGGADGAGGTGVGTGDGAHGAQVVPGAVAGGTVDAVSAAWAERLARALAPLGEPGDAATGLRHPGELPETVRLLDELGLARATPTALAARWTERTQALAVFGAGPTGPLEADLTRDGVHHVYVEGPAGSGKTELLRSLAASLAASERTDRLRLILVDGGGTERGEGLRVCTDLPHVETYLPAADPVRMREFAQELAGELKRRAELSAAAVAAAGADGSEGDGGRGAGGDGGPGGSGGLGGQRGPGGSGGQGGAGGSGGPVGPGGGGAGGSATGGVPGPRTAAGSGSGPGAGSGDIEAPPSGTLRLRTRDPGRAAEAPAPDPRAARRAVAALPAVVVLVDDYDALVAPALGSTARPAAGSVVRALDAVAREGARLGMYVIAASGRPERTGSTTAAELAGLWVSLGALVESGGEDAAAAPPGRGVLVSRAGGSATPFQAGRVTGRIPRTTTARPTVVPLEWERMGVPATARPLRELGNGPTDLALLASALQRV</sequence>
<evidence type="ECO:0000256" key="2">
    <source>
        <dbReference type="ARBA" id="ARBA00022840"/>
    </source>
</evidence>
<dbReference type="Proteomes" id="UP000481583">
    <property type="component" value="Unassembled WGS sequence"/>
</dbReference>
<dbReference type="GO" id="GO:0005524">
    <property type="term" value="F:ATP binding"/>
    <property type="evidence" value="ECO:0007669"/>
    <property type="project" value="UniProtKB-UniRule"/>
</dbReference>
<organism evidence="6 7">
    <name type="scientific">Streptomyces coryli</name>
    <dbReference type="NCBI Taxonomy" id="1128680"/>
    <lineage>
        <taxon>Bacteria</taxon>
        <taxon>Bacillati</taxon>
        <taxon>Actinomycetota</taxon>
        <taxon>Actinomycetes</taxon>
        <taxon>Kitasatosporales</taxon>
        <taxon>Streptomycetaceae</taxon>
        <taxon>Streptomyces</taxon>
    </lineage>
</organism>
<evidence type="ECO:0000256" key="3">
    <source>
        <dbReference type="PROSITE-ProRule" id="PRU00289"/>
    </source>
</evidence>
<feature type="non-terminal residue" evidence="6">
    <location>
        <position position="1"/>
    </location>
</feature>
<dbReference type="SUPFAM" id="SSF52540">
    <property type="entry name" value="P-loop containing nucleoside triphosphate hydrolases"/>
    <property type="match status" value="1"/>
</dbReference>
<dbReference type="AlphaFoldDB" id="A0A6G4UDV3"/>
<name>A0A6G4UDV3_9ACTN</name>
<dbReference type="InterPro" id="IPR050206">
    <property type="entry name" value="FtsK/SpoIIIE/SftA"/>
</dbReference>
<gene>
    <name evidence="6" type="ORF">G5C51_41810</name>
</gene>
<dbReference type="Gene3D" id="3.40.50.300">
    <property type="entry name" value="P-loop containing nucleotide triphosphate hydrolases"/>
    <property type="match status" value="2"/>
</dbReference>
<evidence type="ECO:0000256" key="4">
    <source>
        <dbReference type="SAM" id="MobiDB-lite"/>
    </source>
</evidence>
<dbReference type="InterPro" id="IPR003593">
    <property type="entry name" value="AAA+_ATPase"/>
</dbReference>